<evidence type="ECO:0000259" key="14">
    <source>
        <dbReference type="SMART" id="SM00198"/>
    </source>
</evidence>
<evidence type="ECO:0000256" key="12">
    <source>
        <dbReference type="SAM" id="MobiDB-lite"/>
    </source>
</evidence>
<dbReference type="PRINTS" id="PR00837">
    <property type="entry name" value="V5TPXLIKE"/>
</dbReference>
<accession>A0A068TPN2</accession>
<evidence type="ECO:0000256" key="3">
    <source>
        <dbReference type="ARBA" id="ARBA00009923"/>
    </source>
</evidence>
<evidence type="ECO:0000256" key="8">
    <source>
        <dbReference type="ARBA" id="ARBA00022989"/>
    </source>
</evidence>
<dbReference type="Pfam" id="PF00188">
    <property type="entry name" value="CAP"/>
    <property type="match status" value="1"/>
</dbReference>
<dbReference type="PANTHER" id="PTHR32285:SF12">
    <property type="entry name" value="PROTEIN TRICHOME BIREFRINGENCE-LIKE 13"/>
    <property type="match status" value="1"/>
</dbReference>
<dbReference type="GO" id="GO:0016020">
    <property type="term" value="C:membrane"/>
    <property type="evidence" value="ECO:0007669"/>
    <property type="project" value="UniProtKB-SubCell"/>
</dbReference>
<comment type="similarity">
    <text evidence="2">Belongs to the PC-esterase family. TBL subfamily.</text>
</comment>
<dbReference type="GO" id="GO:0005576">
    <property type="term" value="C:extracellular region"/>
    <property type="evidence" value="ECO:0007669"/>
    <property type="project" value="InterPro"/>
</dbReference>
<dbReference type="InterPro" id="IPR029962">
    <property type="entry name" value="TBL"/>
</dbReference>
<comment type="similarity">
    <text evidence="3">Belongs to the CRISP family.</text>
</comment>
<dbReference type="InterPro" id="IPR035940">
    <property type="entry name" value="CAP_sf"/>
</dbReference>
<dbReference type="PROSITE" id="PS01010">
    <property type="entry name" value="CRISP_2"/>
    <property type="match status" value="1"/>
</dbReference>
<evidence type="ECO:0000256" key="7">
    <source>
        <dbReference type="ARBA" id="ARBA00022968"/>
    </source>
</evidence>
<organism evidence="15 16">
    <name type="scientific">Coffea canephora</name>
    <name type="common">Robusta coffee</name>
    <dbReference type="NCBI Taxonomy" id="49390"/>
    <lineage>
        <taxon>Eukaryota</taxon>
        <taxon>Viridiplantae</taxon>
        <taxon>Streptophyta</taxon>
        <taxon>Embryophyta</taxon>
        <taxon>Tracheophyta</taxon>
        <taxon>Spermatophyta</taxon>
        <taxon>Magnoliopsida</taxon>
        <taxon>eudicotyledons</taxon>
        <taxon>Gunneridae</taxon>
        <taxon>Pentapetalae</taxon>
        <taxon>asterids</taxon>
        <taxon>lamiids</taxon>
        <taxon>Gentianales</taxon>
        <taxon>Rubiaceae</taxon>
        <taxon>Ixoroideae</taxon>
        <taxon>Gardenieae complex</taxon>
        <taxon>Bertiereae - Coffeeae clade</taxon>
        <taxon>Coffeeae</taxon>
        <taxon>Coffea</taxon>
    </lineage>
</organism>
<evidence type="ECO:0000256" key="9">
    <source>
        <dbReference type="ARBA" id="ARBA00023136"/>
    </source>
</evidence>
<keyword evidence="10" id="KW-1015">Disulfide bond</keyword>
<keyword evidence="11" id="KW-0568">Pathogenesis-related protein</keyword>
<keyword evidence="7" id="KW-0735">Signal-anchor</keyword>
<keyword evidence="5" id="KW-0732">Signal</keyword>
<dbReference type="InterPro" id="IPR026057">
    <property type="entry name" value="TBL_C"/>
</dbReference>
<dbReference type="GO" id="GO:0005794">
    <property type="term" value="C:Golgi apparatus"/>
    <property type="evidence" value="ECO:0007669"/>
    <property type="project" value="TreeGrafter"/>
</dbReference>
<dbReference type="PROSITE" id="PS01009">
    <property type="entry name" value="CRISP_1"/>
    <property type="match status" value="1"/>
</dbReference>
<dbReference type="InterPro" id="IPR014044">
    <property type="entry name" value="CAP_dom"/>
</dbReference>
<keyword evidence="4 13" id="KW-0812">Transmembrane</keyword>
<dbReference type="InterPro" id="IPR025846">
    <property type="entry name" value="TBL_N"/>
</dbReference>
<dbReference type="InterPro" id="IPR001283">
    <property type="entry name" value="CRISP-related"/>
</dbReference>
<dbReference type="SUPFAM" id="SSF55797">
    <property type="entry name" value="PR-1-like"/>
    <property type="match status" value="1"/>
</dbReference>
<dbReference type="PANTHER" id="PTHR32285">
    <property type="entry name" value="PROTEIN TRICHOME BIREFRINGENCE-LIKE 9-RELATED"/>
    <property type="match status" value="1"/>
</dbReference>
<dbReference type="Gramene" id="CDO97328">
    <property type="protein sequence ID" value="CDO97328"/>
    <property type="gene ID" value="GSCOC_T00014644001"/>
</dbReference>
<feature type="domain" description="SCP" evidence="14">
    <location>
        <begin position="401"/>
        <end position="533"/>
    </location>
</feature>
<gene>
    <name evidence="15" type="ORF">GSCOC_T00014644001</name>
</gene>
<evidence type="ECO:0000256" key="2">
    <source>
        <dbReference type="ARBA" id="ARBA00007727"/>
    </source>
</evidence>
<keyword evidence="16" id="KW-1185">Reference proteome</keyword>
<evidence type="ECO:0000256" key="5">
    <source>
        <dbReference type="ARBA" id="ARBA00022729"/>
    </source>
</evidence>
<comment type="subcellular location">
    <subcellularLocation>
        <location evidence="1">Membrane</location>
        <topology evidence="1">Single-pass membrane protein</topology>
    </subcellularLocation>
</comment>
<feature type="compositionally biased region" description="Basic and acidic residues" evidence="12">
    <location>
        <begin position="46"/>
        <end position="55"/>
    </location>
</feature>
<evidence type="ECO:0000256" key="11">
    <source>
        <dbReference type="ARBA" id="ARBA00023265"/>
    </source>
</evidence>
<dbReference type="InParanoid" id="A0A068TPN2"/>
<evidence type="ECO:0000313" key="15">
    <source>
        <dbReference type="EMBL" id="CDO97328.1"/>
    </source>
</evidence>
<evidence type="ECO:0000256" key="13">
    <source>
        <dbReference type="SAM" id="Phobius"/>
    </source>
</evidence>
<proteinExistence type="inferred from homology"/>
<dbReference type="OrthoDB" id="630188at2759"/>
<dbReference type="PhylomeDB" id="A0A068TPN2"/>
<dbReference type="Proteomes" id="UP000295252">
    <property type="component" value="Chromosome IV"/>
</dbReference>
<name>A0A068TPN2_COFCA</name>
<feature type="compositionally biased region" description="Polar residues" evidence="12">
    <location>
        <begin position="56"/>
        <end position="72"/>
    </location>
</feature>
<dbReference type="Gene3D" id="3.40.33.10">
    <property type="entry name" value="CAP"/>
    <property type="match status" value="1"/>
</dbReference>
<feature type="transmembrane region" description="Helical" evidence="13">
    <location>
        <begin position="21"/>
        <end position="40"/>
    </location>
</feature>
<sequence length="537" mass="60860">MATREHQQRHPQKTTSSFSSSRLFIFLLCLGTLFLGLSLFNTSPREQRLQPEQKTETTSSETNGGASTTNANSACDYSDGRWIYDPKADKSLRYDQTCKEIFKGWNCIGSNKFNAFEVVKWRWKPYHCELPQFDPLLFLKRFANANIGFVGDSLNRNMFVSLFCTLRRTSSEVKKWRPAGADRGFTFLNYNLTISYHRTNLLARYGRWSANTNGGLLESLGYKEGYRIDVDIPEGTWEEALSFHDILIFNTGHWWWAPAKFDPVRSPMLFFQKGTPVMPPVTPDVGLDMVLKNMIPLVQKRIQPGATLFFRTQSPRHFEGGDWDQGGSCQRLQPLSPQEVEEFFSVKKKGTNVEGRLVNEHLYNALKGSDFHILDITHMSEYRADAHPSTAALFSLAVAQNSPQAFVAAHNKVRASLGLPLVKWNATVAAYAGHYAAVRSADCNLEHSQGDYGENLAKASWDLTAAEAVKMWADEKKFYQYRSNSCAEGEMCGHYTQVVWRDSSNIGCAAARCRNNGWTFVTCNYYPPGNYIGERPY</sequence>
<dbReference type="EMBL" id="HG739085">
    <property type="protein sequence ID" value="CDO97328.1"/>
    <property type="molecule type" value="Genomic_DNA"/>
</dbReference>
<dbReference type="CDD" id="cd05381">
    <property type="entry name" value="CAP_PR-1"/>
    <property type="match status" value="1"/>
</dbReference>
<dbReference type="Pfam" id="PF13839">
    <property type="entry name" value="PC-Esterase"/>
    <property type="match status" value="1"/>
</dbReference>
<dbReference type="InterPro" id="IPR018244">
    <property type="entry name" value="Allrgn_V5/Tpx1_CS"/>
</dbReference>
<dbReference type="FunCoup" id="A0A068TPN2">
    <property type="interactions" value="159"/>
</dbReference>
<keyword evidence="8 13" id="KW-1133">Transmembrane helix</keyword>
<protein>
    <recommendedName>
        <fullName evidence="14">SCP domain-containing protein</fullName>
    </recommendedName>
</protein>
<dbReference type="Pfam" id="PF14416">
    <property type="entry name" value="PMR5N"/>
    <property type="match status" value="1"/>
</dbReference>
<reference evidence="16" key="1">
    <citation type="journal article" date="2014" name="Science">
        <title>The coffee genome provides insight into the convergent evolution of caffeine biosynthesis.</title>
        <authorList>
            <person name="Denoeud F."/>
            <person name="Carretero-Paulet L."/>
            <person name="Dereeper A."/>
            <person name="Droc G."/>
            <person name="Guyot R."/>
            <person name="Pietrella M."/>
            <person name="Zheng C."/>
            <person name="Alberti A."/>
            <person name="Anthony F."/>
            <person name="Aprea G."/>
            <person name="Aury J.M."/>
            <person name="Bento P."/>
            <person name="Bernard M."/>
            <person name="Bocs S."/>
            <person name="Campa C."/>
            <person name="Cenci A."/>
            <person name="Combes M.C."/>
            <person name="Crouzillat D."/>
            <person name="Da Silva C."/>
            <person name="Daddiego L."/>
            <person name="De Bellis F."/>
            <person name="Dussert S."/>
            <person name="Garsmeur O."/>
            <person name="Gayraud T."/>
            <person name="Guignon V."/>
            <person name="Jahn K."/>
            <person name="Jamilloux V."/>
            <person name="Joet T."/>
            <person name="Labadie K."/>
            <person name="Lan T."/>
            <person name="Leclercq J."/>
            <person name="Lepelley M."/>
            <person name="Leroy T."/>
            <person name="Li L.T."/>
            <person name="Librado P."/>
            <person name="Lopez L."/>
            <person name="Munoz A."/>
            <person name="Noel B."/>
            <person name="Pallavicini A."/>
            <person name="Perrotta G."/>
            <person name="Poncet V."/>
            <person name="Pot D."/>
            <person name="Priyono X."/>
            <person name="Rigoreau M."/>
            <person name="Rouard M."/>
            <person name="Rozas J."/>
            <person name="Tranchant-Dubreuil C."/>
            <person name="VanBuren R."/>
            <person name="Zhang Q."/>
            <person name="Andrade A.C."/>
            <person name="Argout X."/>
            <person name="Bertrand B."/>
            <person name="de Kochko A."/>
            <person name="Graziosi G."/>
            <person name="Henry R.J."/>
            <person name="Jayarama X."/>
            <person name="Ming R."/>
            <person name="Nagai C."/>
            <person name="Rounsley S."/>
            <person name="Sankoff D."/>
            <person name="Giuliano G."/>
            <person name="Albert V.A."/>
            <person name="Wincker P."/>
            <person name="Lashermes P."/>
        </authorList>
    </citation>
    <scope>NUCLEOTIDE SEQUENCE [LARGE SCALE GENOMIC DNA]</scope>
    <source>
        <strain evidence="16">cv. DH200-94</strain>
    </source>
</reference>
<keyword evidence="6" id="KW-0611">Plant defense</keyword>
<dbReference type="FunFam" id="3.40.33.10:FF:000006">
    <property type="entry name" value="Putative pathogenesis-related protein 1"/>
    <property type="match status" value="1"/>
</dbReference>
<dbReference type="AlphaFoldDB" id="A0A068TPN2"/>
<evidence type="ECO:0000256" key="4">
    <source>
        <dbReference type="ARBA" id="ARBA00022692"/>
    </source>
</evidence>
<feature type="region of interest" description="Disordered" evidence="12">
    <location>
        <begin position="46"/>
        <end position="72"/>
    </location>
</feature>
<evidence type="ECO:0000256" key="10">
    <source>
        <dbReference type="ARBA" id="ARBA00023157"/>
    </source>
</evidence>
<evidence type="ECO:0000313" key="16">
    <source>
        <dbReference type="Proteomes" id="UP000295252"/>
    </source>
</evidence>
<evidence type="ECO:0000256" key="1">
    <source>
        <dbReference type="ARBA" id="ARBA00004167"/>
    </source>
</evidence>
<dbReference type="GO" id="GO:0098542">
    <property type="term" value="P:defense response to other organism"/>
    <property type="evidence" value="ECO:0007669"/>
    <property type="project" value="UniProtKB-ARBA"/>
</dbReference>
<keyword evidence="9 13" id="KW-0472">Membrane</keyword>
<dbReference type="OMA" id="VELWINE"/>
<dbReference type="SMART" id="SM00198">
    <property type="entry name" value="SCP"/>
    <property type="match status" value="1"/>
</dbReference>
<evidence type="ECO:0000256" key="6">
    <source>
        <dbReference type="ARBA" id="ARBA00022821"/>
    </source>
</evidence>
<dbReference type="GO" id="GO:0016413">
    <property type="term" value="F:O-acetyltransferase activity"/>
    <property type="evidence" value="ECO:0007669"/>
    <property type="project" value="InterPro"/>
</dbReference>